<dbReference type="AlphaFoldDB" id="A0ABD7VQ18"/>
<proteinExistence type="predicted"/>
<gene>
    <name evidence="1" type="ORF">BIFLH24_00520</name>
</gene>
<reference evidence="1 2" key="1">
    <citation type="submission" date="2019-10" db="EMBL/GenBank/DDBJ databases">
        <authorList>
            <consortium name="Melissa Lawson"/>
            <person name="O'neill I."/>
        </authorList>
    </citation>
    <scope>NUCLEOTIDE SEQUENCE [LARGE SCALE GENOMIC DNA]</scope>
    <source>
        <strain evidence="1">LH_24</strain>
    </source>
</reference>
<comment type="caution">
    <text evidence="1">The sequence shown here is derived from an EMBL/GenBank/DDBJ whole genome shotgun (WGS) entry which is preliminary data.</text>
</comment>
<evidence type="ECO:0000313" key="2">
    <source>
        <dbReference type="Proteomes" id="UP000494173"/>
    </source>
</evidence>
<sequence>MCLRKWFAKSYEAKPSVKSGTRESGEAYNR</sequence>
<evidence type="ECO:0000313" key="1">
    <source>
        <dbReference type="EMBL" id="VWQ14473.1"/>
    </source>
</evidence>
<name>A0ABD7VQ18_BIFBR</name>
<accession>A0ABD7VQ18</accession>
<organism evidence="1 2">
    <name type="scientific">Bifidobacterium breve</name>
    <dbReference type="NCBI Taxonomy" id="1685"/>
    <lineage>
        <taxon>Bacteria</taxon>
        <taxon>Bacillati</taxon>
        <taxon>Actinomycetota</taxon>
        <taxon>Actinomycetes</taxon>
        <taxon>Bifidobacteriales</taxon>
        <taxon>Bifidobacteriaceae</taxon>
        <taxon>Bifidobacterium</taxon>
    </lineage>
</organism>
<dbReference type="Proteomes" id="UP000494173">
    <property type="component" value="Unassembled WGS sequence"/>
</dbReference>
<dbReference type="EMBL" id="CABWKB010000001">
    <property type="protein sequence ID" value="VWQ14473.1"/>
    <property type="molecule type" value="Genomic_DNA"/>
</dbReference>
<protein>
    <submittedName>
        <fullName evidence="1">Uncharacterized protein</fullName>
    </submittedName>
</protein>